<evidence type="ECO:0000313" key="2">
    <source>
        <dbReference type="EMBL" id="MTV31258.1"/>
    </source>
</evidence>
<evidence type="ECO:0000256" key="1">
    <source>
        <dbReference type="SAM" id="SignalP"/>
    </source>
</evidence>
<accession>A0A6N8DLP0</accession>
<comment type="caution">
    <text evidence="2">The sequence shown here is derived from an EMBL/GenBank/DDBJ whole genome shotgun (WGS) entry which is preliminary data.</text>
</comment>
<dbReference type="RefSeq" id="WP_155445943.1">
    <property type="nucleotide sequence ID" value="NZ_JAOQNR010000006.1"/>
</dbReference>
<evidence type="ECO:0000313" key="3">
    <source>
        <dbReference type="Proteomes" id="UP000439113"/>
    </source>
</evidence>
<dbReference type="OrthoDB" id="8454910at2"/>
<dbReference type="Proteomes" id="UP000439113">
    <property type="component" value="Unassembled WGS sequence"/>
</dbReference>
<dbReference type="EMBL" id="WNKS01000006">
    <property type="protein sequence ID" value="MTV31258.1"/>
    <property type="molecule type" value="Genomic_DNA"/>
</dbReference>
<protein>
    <submittedName>
        <fullName evidence="2">Uncharacterized protein</fullName>
    </submittedName>
</protein>
<name>A0A6N8DLP0_RHOAC</name>
<gene>
    <name evidence="2" type="ORF">GJ654_09645</name>
</gene>
<dbReference type="AlphaFoldDB" id="A0A6N8DLP0"/>
<feature type="chain" id="PRO_5026878072" evidence="1">
    <location>
        <begin position="21"/>
        <end position="176"/>
    </location>
</feature>
<reference evidence="2 3" key="1">
    <citation type="submission" date="2019-11" db="EMBL/GenBank/DDBJ databases">
        <title>Whole-genome sequence of a Rhodoblastus acidophilus DSM 142.</title>
        <authorList>
            <person name="Kyndt J.A."/>
            <person name="Meyer T.E."/>
        </authorList>
    </citation>
    <scope>NUCLEOTIDE SEQUENCE [LARGE SCALE GENOMIC DNA]</scope>
    <source>
        <strain evidence="2 3">DSM 142</strain>
    </source>
</reference>
<sequence length="176" mass="18931">MSALLCGLLILGAVSGSAAAAYFISISRERLWLKSQKSEDLYRRAEKTYVDAMAFFRARYDLAQTRTFARAADDLAALNEDVAELNILVGLYFPALGPQLAAATNALAVAFDSLRLAEAADLNNRERALDTLDLTVGGIREAFDQLKGAALSRGRIEGRRALPAPGARRASRAAIA</sequence>
<feature type="signal peptide" evidence="1">
    <location>
        <begin position="1"/>
        <end position="20"/>
    </location>
</feature>
<organism evidence="2 3">
    <name type="scientific">Rhodoblastus acidophilus</name>
    <name type="common">Rhodopseudomonas acidophila</name>
    <dbReference type="NCBI Taxonomy" id="1074"/>
    <lineage>
        <taxon>Bacteria</taxon>
        <taxon>Pseudomonadati</taxon>
        <taxon>Pseudomonadota</taxon>
        <taxon>Alphaproteobacteria</taxon>
        <taxon>Hyphomicrobiales</taxon>
        <taxon>Rhodoblastaceae</taxon>
        <taxon>Rhodoblastus</taxon>
    </lineage>
</organism>
<proteinExistence type="predicted"/>
<keyword evidence="1" id="KW-0732">Signal</keyword>